<dbReference type="Proteomes" id="UP000002971">
    <property type="component" value="Unassembled WGS sequence"/>
</dbReference>
<gene>
    <name evidence="1" type="ORF">LRU_01995</name>
</gene>
<organism evidence="1 2">
    <name type="scientific">Ligilactobacillus ruminis SPM0211</name>
    <dbReference type="NCBI Taxonomy" id="1040964"/>
    <lineage>
        <taxon>Bacteria</taxon>
        <taxon>Bacillati</taxon>
        <taxon>Bacillota</taxon>
        <taxon>Bacilli</taxon>
        <taxon>Lactobacillales</taxon>
        <taxon>Lactobacillaceae</taxon>
        <taxon>Ligilactobacillus</taxon>
    </lineage>
</organism>
<evidence type="ECO:0000313" key="2">
    <source>
        <dbReference type="Proteomes" id="UP000002971"/>
    </source>
</evidence>
<proteinExistence type="predicted"/>
<dbReference type="AlphaFoldDB" id="F7R2P8"/>
<protein>
    <submittedName>
        <fullName evidence="1">Uncharacterized protein</fullName>
    </submittedName>
</protein>
<accession>F7R2P8</accession>
<comment type="caution">
    <text evidence="1">The sequence shown here is derived from an EMBL/GenBank/DDBJ whole genome shotgun (WGS) entry which is preliminary data.</text>
</comment>
<sequence length="48" mass="5488">MPFNQFNQNFILIYGQRAFLADLSVSKTHFTDKPAFFSDLSVNFGPLC</sequence>
<evidence type="ECO:0000313" key="1">
    <source>
        <dbReference type="EMBL" id="EGM50313.1"/>
    </source>
</evidence>
<dbReference type="EMBL" id="AFOJ01000007">
    <property type="protein sequence ID" value="EGM50313.1"/>
    <property type="molecule type" value="Genomic_DNA"/>
</dbReference>
<reference evidence="1 2" key="1">
    <citation type="journal article" date="2011" name="J. Bacteriol.">
        <title>Genome Sequence of Lactobacillus ruminis SPM0211, Isolated from a Fecal Sample from a Healthy Korean.</title>
        <authorList>
            <person name="Lee S."/>
            <person name="Cho Y.J."/>
            <person name="Lee A.H."/>
            <person name="Chun J."/>
            <person name="Ha N.J."/>
            <person name="Ko G."/>
        </authorList>
    </citation>
    <scope>NUCLEOTIDE SEQUENCE [LARGE SCALE GENOMIC DNA]</scope>
    <source>
        <strain evidence="1 2">SPM0211</strain>
    </source>
</reference>
<name>F7R2P8_9LACO</name>